<protein>
    <recommendedName>
        <fullName evidence="2">Tyrosine-protein kinase ephrin type A/B receptor-like domain-containing protein</fullName>
    </recommendedName>
</protein>
<organism evidence="3 4">
    <name type="scientific">Triparma strigata</name>
    <dbReference type="NCBI Taxonomy" id="1606541"/>
    <lineage>
        <taxon>Eukaryota</taxon>
        <taxon>Sar</taxon>
        <taxon>Stramenopiles</taxon>
        <taxon>Ochrophyta</taxon>
        <taxon>Bolidophyceae</taxon>
        <taxon>Parmales</taxon>
        <taxon>Triparmaceae</taxon>
        <taxon>Triparma</taxon>
    </lineage>
</organism>
<gene>
    <name evidence="3" type="ORF">TrST_g13124</name>
</gene>
<dbReference type="Pfam" id="PF07699">
    <property type="entry name" value="Ephrin_rec_like"/>
    <property type="match status" value="3"/>
</dbReference>
<dbReference type="InterPro" id="IPR009030">
    <property type="entry name" value="Growth_fac_rcpt_cys_sf"/>
</dbReference>
<dbReference type="OrthoDB" id="201089at2759"/>
<name>A0A9W7B4P5_9STRA</name>
<dbReference type="EMBL" id="BRXY01000287">
    <property type="protein sequence ID" value="GMH83966.1"/>
    <property type="molecule type" value="Genomic_DNA"/>
</dbReference>
<dbReference type="InterPro" id="IPR011641">
    <property type="entry name" value="Tyr-kin_ephrin_A/B_rcpt-like"/>
</dbReference>
<dbReference type="Pfam" id="PF13385">
    <property type="entry name" value="Laminin_G_3"/>
    <property type="match status" value="2"/>
</dbReference>
<evidence type="ECO:0000313" key="4">
    <source>
        <dbReference type="Proteomes" id="UP001165085"/>
    </source>
</evidence>
<accession>A0A9W7B4P5</accession>
<proteinExistence type="predicted"/>
<sequence length="1719" mass="181015">MIGLRTQRSSPPTEGLEDVTAFSGPSKTSSAREMNADKGGVSGTEERRNVEARKDEGVCTLSQGFQCAGKITELESEELLKLDSKNEGSGDVLTFSGPSETILVKEITSDESDVLRTDEISCVESVGGSERAEGVGIKHLQVSNVGTGAAIAAPWLSETIPSKKIDVDSSDVFRNVEVSCVESVGEGDRAHTDPLTVSDEDLEDVTMSSGLSKSRQAKVNVSTNLGVSTMTGFAKLDNAPFLTKLVPLLLDNAILCSAITAPGCEEGVAEHSEDVRAYIEQAANVFAALCEGEAMEDGSDFYSEIDLERVRLLRGQQAKTKKKARSSTKKVDADSRDVFSIDEKYCVVNFGEGVTTSSGFSETISEKKINTDSSNASHTDEIYRSDNAGKSEHVKRVGVYPITISNEGRGDVTMSSGLSEMILVEQISADGSEHFNACLQNFGNTAEPKTKKCYKTKRRSLFKKQLRTCRLVFVALILLSLLGHVNADAPASSHGWDFRNCVTGQDVLDTGEDGGKTASPVNGPTCSASGISLDGNDDYVNINESWEWGGTTSFEVYVKYNSFNSWSLWHGVELQQSDVTDLAAARCFAGEFFSISSGCSQCPLGSYSESSGAASCTSCPTGKTSFTTGATSVSDCVPTVHSWNFMGCSDDSPVVDETVGSALAATAFNGASCSAGGMVFDEVDDYVDLDDWEWGGTTSIEVYVKYDSFNDHSRVFDFSNGANSDNVFLNNVGSASTIGWGVYQGSTQKYLRESNWDSSTWTHVVVTVSGTTMKVYKNGALAGTKTDGHEPNILTRTNHIIGNRAENDLAFDGTIAYLKIYHNKELTDSEVSSLQNSIPCYAGTYGAGLPDCTPCPFGTYTSSPGSSACTECPTGKTSFTSGATSDSVCVHDSTHEWNFMGCSDESPTVDETDGSSLKATAKNGATCSTEGMVFDGVNDWVDIDDWEWGGTTSIEVYVKYDSFNYYSRVFDFSNGANSDNVNLHNNGSGNGAGSTIIWNIWKGSAQKYLAASNFDSSIWTHVVATISGTTMKVYKNGVLAGTNTDGWEPNVLTRSQHWLGRSPSSSGYVDGTIAKLKIWHNKELSLEEINALPKMPCLPGTFGSGYPDCEVCPAGAYSSSTASSSCTTCPIGTYLSDDGLTASEHDHVEDCAVCEAGKYNDDAATDSNHHISCSVCPDGTYNADTGTSAASHVACTNCPAGKKNDKTGATNHNGADDCDLCSPGTYAANPGAATCATCPEGESSGSGSTNCGECPAGYVCTSDGRQEPCPSGKYSSGSSACLPCPPGHKCPGATDKISCDAATYQQSEGQAKCKICGAGKYQPDEGQNSCQTCPAGYFCPRASSTALPCGSSALYCPESSSSVTPVAQGHYTLPASDESTTTRSAQQICPSGHVCSGGTKRLCNDEGEYSDETGLSTCKTAPPGYMPTDNRESTVKCLQGSASLGGADICAPCEGEGEYADEVGLSTCKIAPPGYTPTDNRETIIMCSKGFASLGGSDSCTPCEGEGEYADEAGLSTCKIAPAGKRPTPNRMSVENCAEGTYSLGGNTDCVACELGKFSNEGAVGCSQCEPGEVPVGNVCEKCEVGKYSKFGSSACLSCEDGFYSPDPGSSTCFTCTPGKFTNADQTECIFCPAGKISGVAASTCSVCEKGKYAEGTGNTECQFCDDDKMLVGSITLQNGTTTASGCICPAGEYVHFKENICQSVPDGVETTIQAMTFT</sequence>
<dbReference type="Gene3D" id="2.10.50.10">
    <property type="entry name" value="Tumor Necrosis Factor Receptor, subunit A, domain 2"/>
    <property type="match status" value="7"/>
</dbReference>
<dbReference type="SMART" id="SM01411">
    <property type="entry name" value="Ephrin_rec_like"/>
    <property type="match status" value="13"/>
</dbReference>
<keyword evidence="4" id="KW-1185">Reference proteome</keyword>
<dbReference type="PANTHER" id="PTHR46967">
    <property type="entry name" value="INSULIN-LIKE GROWTH FACTOR BINDING PROTEIN,N-TERMINAL"/>
    <property type="match status" value="1"/>
</dbReference>
<dbReference type="Gene3D" id="2.60.120.200">
    <property type="match status" value="2"/>
</dbReference>
<feature type="region of interest" description="Disordered" evidence="1">
    <location>
        <begin position="1"/>
        <end position="51"/>
    </location>
</feature>
<dbReference type="PANTHER" id="PTHR46967:SF1">
    <property type="entry name" value="KERATIN-ASSOCIATED PROTEIN 16-1-LIKE"/>
    <property type="match status" value="1"/>
</dbReference>
<evidence type="ECO:0000256" key="1">
    <source>
        <dbReference type="SAM" id="MobiDB-lite"/>
    </source>
</evidence>
<feature type="compositionally biased region" description="Polar residues" evidence="1">
    <location>
        <begin position="1"/>
        <end position="12"/>
    </location>
</feature>
<evidence type="ECO:0000259" key="2">
    <source>
        <dbReference type="Pfam" id="PF07699"/>
    </source>
</evidence>
<dbReference type="SUPFAM" id="SSF49899">
    <property type="entry name" value="Concanavalin A-like lectins/glucanases"/>
    <property type="match status" value="2"/>
</dbReference>
<dbReference type="InterPro" id="IPR013320">
    <property type="entry name" value="ConA-like_dom_sf"/>
</dbReference>
<feature type="domain" description="Tyrosine-protein kinase ephrin type A/B receptor-like" evidence="2">
    <location>
        <begin position="845"/>
        <end position="889"/>
    </location>
</feature>
<feature type="compositionally biased region" description="Polar residues" evidence="1">
    <location>
        <begin position="23"/>
        <end position="32"/>
    </location>
</feature>
<dbReference type="Proteomes" id="UP001165085">
    <property type="component" value="Unassembled WGS sequence"/>
</dbReference>
<reference evidence="4" key="1">
    <citation type="journal article" date="2023" name="Commun. Biol.">
        <title>Genome analysis of Parmales, the sister group of diatoms, reveals the evolutionary specialization of diatoms from phago-mixotrophs to photoautotrophs.</title>
        <authorList>
            <person name="Ban H."/>
            <person name="Sato S."/>
            <person name="Yoshikawa S."/>
            <person name="Yamada K."/>
            <person name="Nakamura Y."/>
            <person name="Ichinomiya M."/>
            <person name="Sato N."/>
            <person name="Blanc-Mathieu R."/>
            <person name="Endo H."/>
            <person name="Kuwata A."/>
            <person name="Ogata H."/>
        </authorList>
    </citation>
    <scope>NUCLEOTIDE SEQUENCE [LARGE SCALE GENOMIC DNA]</scope>
    <source>
        <strain evidence="4">NIES 3701</strain>
    </source>
</reference>
<dbReference type="SUPFAM" id="SSF57184">
    <property type="entry name" value="Growth factor receptor domain"/>
    <property type="match status" value="5"/>
</dbReference>
<feature type="domain" description="Tyrosine-protein kinase ephrin type A/B receptor-like" evidence="2">
    <location>
        <begin position="596"/>
        <end position="636"/>
    </location>
</feature>
<feature type="domain" description="Tyrosine-protein kinase ephrin type A/B receptor-like" evidence="2">
    <location>
        <begin position="1304"/>
        <end position="1339"/>
    </location>
</feature>
<evidence type="ECO:0000313" key="3">
    <source>
        <dbReference type="EMBL" id="GMH83966.1"/>
    </source>
</evidence>
<comment type="caution">
    <text evidence="3">The sequence shown here is derived from an EMBL/GenBank/DDBJ whole genome shotgun (WGS) entry which is preliminary data.</text>
</comment>